<accession>A0ABW2SMD0</accession>
<evidence type="ECO:0000256" key="1">
    <source>
        <dbReference type="ARBA" id="ARBA00001096"/>
    </source>
</evidence>
<evidence type="ECO:0000256" key="3">
    <source>
        <dbReference type="ARBA" id="ARBA00023235"/>
    </source>
</evidence>
<dbReference type="EMBL" id="JBHTEF010000001">
    <property type="protein sequence ID" value="MFC7580986.1"/>
    <property type="molecule type" value="Genomic_DNA"/>
</dbReference>
<gene>
    <name evidence="5" type="ORF">ACFQWG_07215</name>
</gene>
<dbReference type="RefSeq" id="WP_380973718.1">
    <property type="nucleotide sequence ID" value="NZ_JBHTEF010000001.1"/>
</dbReference>
<comment type="similarity">
    <text evidence="2 4">Belongs to the glucose-6-phosphate 1-epimerase family.</text>
</comment>
<evidence type="ECO:0000256" key="2">
    <source>
        <dbReference type="ARBA" id="ARBA00005866"/>
    </source>
</evidence>
<dbReference type="Gene3D" id="2.70.98.10">
    <property type="match status" value="1"/>
</dbReference>
<name>A0ABW2SMD0_9ACTO</name>
<keyword evidence="3 4" id="KW-0413">Isomerase</keyword>
<keyword evidence="6" id="KW-1185">Reference proteome</keyword>
<dbReference type="SUPFAM" id="SSF74650">
    <property type="entry name" value="Galactose mutarotase-like"/>
    <property type="match status" value="1"/>
</dbReference>
<protein>
    <recommendedName>
        <fullName evidence="4">Putative glucose-6-phosphate 1-epimerase</fullName>
        <ecNumber evidence="4">5.1.3.15</ecNumber>
    </recommendedName>
</protein>
<proteinExistence type="inferred from homology"/>
<dbReference type="Pfam" id="PF01263">
    <property type="entry name" value="Aldose_epim"/>
    <property type="match status" value="1"/>
</dbReference>
<dbReference type="Proteomes" id="UP001596527">
    <property type="component" value="Unassembled WGS sequence"/>
</dbReference>
<evidence type="ECO:0000313" key="5">
    <source>
        <dbReference type="EMBL" id="MFC7580986.1"/>
    </source>
</evidence>
<dbReference type="InterPro" id="IPR011013">
    <property type="entry name" value="Gal_mutarotase_sf_dom"/>
</dbReference>
<organism evidence="5 6">
    <name type="scientific">Schaalia naturae</name>
    <dbReference type="NCBI Taxonomy" id="635203"/>
    <lineage>
        <taxon>Bacteria</taxon>
        <taxon>Bacillati</taxon>
        <taxon>Actinomycetota</taxon>
        <taxon>Actinomycetes</taxon>
        <taxon>Actinomycetales</taxon>
        <taxon>Actinomycetaceae</taxon>
        <taxon>Schaalia</taxon>
    </lineage>
</organism>
<dbReference type="PANTHER" id="PTHR11122">
    <property type="entry name" value="APOSPORY-ASSOCIATED PROTEIN C-RELATED"/>
    <property type="match status" value="1"/>
</dbReference>
<dbReference type="PANTHER" id="PTHR11122:SF13">
    <property type="entry name" value="GLUCOSE-6-PHOSPHATE 1-EPIMERASE"/>
    <property type="match status" value="1"/>
</dbReference>
<evidence type="ECO:0000256" key="4">
    <source>
        <dbReference type="PIRNR" id="PIRNR016020"/>
    </source>
</evidence>
<reference evidence="6" key="1">
    <citation type="journal article" date="2019" name="Int. J. Syst. Evol. Microbiol.">
        <title>The Global Catalogue of Microorganisms (GCM) 10K type strain sequencing project: providing services to taxonomists for standard genome sequencing and annotation.</title>
        <authorList>
            <consortium name="The Broad Institute Genomics Platform"/>
            <consortium name="The Broad Institute Genome Sequencing Center for Infectious Disease"/>
            <person name="Wu L."/>
            <person name="Ma J."/>
        </authorList>
    </citation>
    <scope>NUCLEOTIDE SEQUENCE [LARGE SCALE GENOMIC DNA]</scope>
    <source>
        <strain evidence="6">CCUG 56698</strain>
    </source>
</reference>
<dbReference type="InterPro" id="IPR025532">
    <property type="entry name" value="G6P_1-epimerase"/>
</dbReference>
<sequence length="287" mass="30981">MTILDKRASLAGPGSSGTVTPFGAQVMSWAPDGEAPVLWMSPRAVLDGSVPVRGGIPVCLPWFGTGPGGAMRPSHGFARTTRWRMLDAEDAPESPGLASRSFRLDHAPVGEDVSAGLFPHRFHALLRVSVTDELVLSLTVVNDDDHAVRIEEALHTYFAVGDVKDVTIDGLEGSDYLDAVRDDGRRRTQVGELALVGPTDRIYRSAAALVLHDPRRRRAITIDKDSSASTIVWNPWAEGAAELSDLGPHDWQDFVCVEVGNVRDDAVSLSPGEEHTLILILHVDPMA</sequence>
<comment type="caution">
    <text evidence="5">The sequence shown here is derived from an EMBL/GenBank/DDBJ whole genome shotgun (WGS) entry which is preliminary data.</text>
</comment>
<dbReference type="EC" id="5.1.3.15" evidence="4"/>
<evidence type="ECO:0000313" key="6">
    <source>
        <dbReference type="Proteomes" id="UP001596527"/>
    </source>
</evidence>
<dbReference type="InterPro" id="IPR008183">
    <property type="entry name" value="Aldose_1/G6P_1-epimerase"/>
</dbReference>
<dbReference type="GO" id="GO:0016853">
    <property type="term" value="F:isomerase activity"/>
    <property type="evidence" value="ECO:0007669"/>
    <property type="project" value="UniProtKB-KW"/>
</dbReference>
<dbReference type="CDD" id="cd09020">
    <property type="entry name" value="D-hex-6-P-epi_like"/>
    <property type="match status" value="1"/>
</dbReference>
<dbReference type="PIRSF" id="PIRSF016020">
    <property type="entry name" value="PHexose_mutarotase"/>
    <property type="match status" value="1"/>
</dbReference>
<dbReference type="InterPro" id="IPR014718">
    <property type="entry name" value="GH-type_carb-bd"/>
</dbReference>
<comment type="catalytic activity">
    <reaction evidence="1">
        <text>alpha-D-glucose 6-phosphate = beta-D-glucose 6-phosphate</text>
        <dbReference type="Rhea" id="RHEA:16249"/>
        <dbReference type="ChEBI" id="CHEBI:58225"/>
        <dbReference type="ChEBI" id="CHEBI:58247"/>
        <dbReference type="EC" id="5.1.3.15"/>
    </reaction>
</comment>